<dbReference type="InterPro" id="IPR010154">
    <property type="entry name" value="CRISPR-assoc_Cas7/Cst2/DevR"/>
</dbReference>
<dbReference type="OrthoDB" id="9811783at2"/>
<evidence type="ECO:0000313" key="4">
    <source>
        <dbReference type="Proteomes" id="UP000233387"/>
    </source>
</evidence>
<dbReference type="Pfam" id="PF01905">
    <property type="entry name" value="DevR"/>
    <property type="match status" value="1"/>
</dbReference>
<organism evidence="3 4">
    <name type="scientific">Raineya orbicola</name>
    <dbReference type="NCBI Taxonomy" id="2016530"/>
    <lineage>
        <taxon>Bacteria</taxon>
        <taxon>Pseudomonadati</taxon>
        <taxon>Bacteroidota</taxon>
        <taxon>Cytophagia</taxon>
        <taxon>Cytophagales</taxon>
        <taxon>Raineyaceae</taxon>
        <taxon>Raineya</taxon>
    </lineage>
</organism>
<name>A0A2N3IBI5_9BACT</name>
<evidence type="ECO:0000256" key="1">
    <source>
        <dbReference type="ARBA" id="ARBA00023118"/>
    </source>
</evidence>
<evidence type="ECO:0000256" key="2">
    <source>
        <dbReference type="ARBA" id="ARBA00025626"/>
    </source>
</evidence>
<dbReference type="EMBL" id="NKXO01000031">
    <property type="protein sequence ID" value="PKQ67681.1"/>
    <property type="molecule type" value="Genomic_DNA"/>
</dbReference>
<dbReference type="PANTHER" id="PTHR37459">
    <property type="match status" value="1"/>
</dbReference>
<keyword evidence="1" id="KW-0051">Antiviral defense</keyword>
<dbReference type="PANTHER" id="PTHR37459:SF1">
    <property type="entry name" value="CRISPR-ASSOCIATED PROTEIN CAS7_CST2_DEVR"/>
    <property type="match status" value="1"/>
</dbReference>
<protein>
    <submittedName>
        <fullName evidence="3">CRISPR-associated autoregulator DevR family</fullName>
    </submittedName>
</protein>
<dbReference type="InterPro" id="IPR052681">
    <property type="entry name" value="CRISPR-Cas7/Cst2/DevR"/>
</dbReference>
<evidence type="ECO:0000313" key="3">
    <source>
        <dbReference type="EMBL" id="PKQ67681.1"/>
    </source>
</evidence>
<reference evidence="3 4" key="1">
    <citation type="submission" date="2017-06" db="EMBL/GenBank/DDBJ databases">
        <title>Raineya orbicola gen. nov., sp. nov. a slightly thermophilic bacterium of the phylum Bacteroidetes and the description of Raineyaceae fam. nov.</title>
        <authorList>
            <person name="Albuquerque L."/>
            <person name="Polonia A.R.M."/>
            <person name="Barroso C."/>
            <person name="Froufe H.J.C."/>
            <person name="Lage O."/>
            <person name="Lobo-Da-Cunha A."/>
            <person name="Egas C."/>
            <person name="Da Costa M.S."/>
        </authorList>
    </citation>
    <scope>NUCLEOTIDE SEQUENCE [LARGE SCALE GENOMIC DNA]</scope>
    <source>
        <strain evidence="3 4">SPSPC-11</strain>
    </source>
</reference>
<dbReference type="NCBIfam" id="TIGR01875">
    <property type="entry name" value="cas_MJ0381"/>
    <property type="match status" value="1"/>
</dbReference>
<proteinExistence type="predicted"/>
<dbReference type="AlphaFoldDB" id="A0A2N3IBI5"/>
<accession>A0A2N3IBI5</accession>
<dbReference type="GO" id="GO:0051607">
    <property type="term" value="P:defense response to virus"/>
    <property type="evidence" value="ECO:0007669"/>
    <property type="project" value="UniProtKB-KW"/>
</dbReference>
<comment type="caution">
    <text evidence="3">The sequence shown here is derived from an EMBL/GenBank/DDBJ whole genome shotgun (WGS) entry which is preliminary data.</text>
</comment>
<dbReference type="RefSeq" id="WP_101359220.1">
    <property type="nucleotide sequence ID" value="NZ_NKXO01000031.1"/>
</dbReference>
<keyword evidence="4" id="KW-1185">Reference proteome</keyword>
<comment type="function">
    <text evidence="2">CRISPR (clustered regularly interspaced short palindromic repeat) is an adaptive immune system that provides protection against mobile genetic elements (viruses, transposable elements and conjugative plasmids). CRISPR clusters contain spacers, sequences complementary to antecedent mobile elements, and target invading nucleic acids. CRISPR clusters are transcribed and processed into CRISPR RNA (crRNA).</text>
</comment>
<dbReference type="Proteomes" id="UP000233387">
    <property type="component" value="Unassembled WGS sequence"/>
</dbReference>
<sequence>MSENKKIIASLSISGEITLNLHSLNNEGGEGNQIITRQLTIIDKNGDEHTVNGISGDMFKHIHVGHLINLAKEQNLDLCSNCQIFNPNRLSSGEDLGNLNLGDASDKDIVDAIIKLCVVDDTHGVLVTKIGNKNKNVPRKSVVEFAWTVGIPHKNNTESYVHTKLVSDAGGKKTDGANEGQNIFHRPANHGVYAFVCHIDVYRIGFNDISRTYPELEKRQARYKALIQALLSSFINPRGAMTSTQKPHITDFKGVIAISNKLTPAPTISALNDGYVAEIRKIAENINRIEQDAISLEEFNGLGDLSKILADLMDYEPYKIG</sequence>
<gene>
    <name evidence="3" type="ORF">Rain11_1956</name>
</gene>